<dbReference type="EMBL" id="JAUIZM010000003">
    <property type="protein sequence ID" value="KAK1395086.1"/>
    <property type="molecule type" value="Genomic_DNA"/>
</dbReference>
<evidence type="ECO:0000313" key="18">
    <source>
        <dbReference type="EMBL" id="KAK1395086.1"/>
    </source>
</evidence>
<keyword evidence="13" id="KW-0325">Glycoprotein</keyword>
<proteinExistence type="inferred from homology"/>
<evidence type="ECO:0000256" key="4">
    <source>
        <dbReference type="ARBA" id="ARBA00011473"/>
    </source>
</evidence>
<comment type="subcellular location">
    <subcellularLocation>
        <location evidence="2">Secreted</location>
    </subcellularLocation>
</comment>
<dbReference type="PROSITE" id="PS00079">
    <property type="entry name" value="MULTICOPPER_OXIDASE1"/>
    <property type="match status" value="1"/>
</dbReference>
<dbReference type="SUPFAM" id="SSF49503">
    <property type="entry name" value="Cupredoxins"/>
    <property type="match status" value="3"/>
</dbReference>
<evidence type="ECO:0000259" key="16">
    <source>
        <dbReference type="Pfam" id="PF07731"/>
    </source>
</evidence>
<protein>
    <recommendedName>
        <fullName evidence="6">L-ascorbate oxidase</fullName>
        <ecNumber evidence="5">1.10.3.3</ecNumber>
    </recommendedName>
</protein>
<dbReference type="PROSITE" id="PS00080">
    <property type="entry name" value="MULTICOPPER_OXIDASE2"/>
    <property type="match status" value="1"/>
</dbReference>
<gene>
    <name evidence="18" type="ORF">POM88_014142</name>
</gene>
<comment type="catalytic activity">
    <reaction evidence="14">
        <text>4 L-ascorbate + O2 = 4 monodehydro-L-ascorbate radical + 2 H2O</text>
        <dbReference type="Rhea" id="RHEA:30243"/>
        <dbReference type="ChEBI" id="CHEBI:15377"/>
        <dbReference type="ChEBI" id="CHEBI:15379"/>
        <dbReference type="ChEBI" id="CHEBI:38290"/>
        <dbReference type="ChEBI" id="CHEBI:59513"/>
        <dbReference type="EC" id="1.10.3.3"/>
    </reaction>
</comment>
<dbReference type="Gene3D" id="2.60.40.420">
    <property type="entry name" value="Cupredoxins - blue copper proteins"/>
    <property type="match status" value="3"/>
</dbReference>
<dbReference type="Proteomes" id="UP001237642">
    <property type="component" value="Unassembled WGS sequence"/>
</dbReference>
<dbReference type="GO" id="GO:0005507">
    <property type="term" value="F:copper ion binding"/>
    <property type="evidence" value="ECO:0007669"/>
    <property type="project" value="InterPro"/>
</dbReference>
<comment type="similarity">
    <text evidence="3">Belongs to the multicopper oxidase family.</text>
</comment>
<name>A0AAD8N3Z9_9APIA</name>
<dbReference type="GO" id="GO:0005576">
    <property type="term" value="C:extracellular region"/>
    <property type="evidence" value="ECO:0007669"/>
    <property type="project" value="UniProtKB-SubCell"/>
</dbReference>
<evidence type="ECO:0000256" key="14">
    <source>
        <dbReference type="ARBA" id="ARBA00048908"/>
    </source>
</evidence>
<keyword evidence="12" id="KW-1015">Disulfide bond</keyword>
<reference evidence="18" key="2">
    <citation type="submission" date="2023-05" db="EMBL/GenBank/DDBJ databases">
        <authorList>
            <person name="Schelkunov M.I."/>
        </authorList>
    </citation>
    <scope>NUCLEOTIDE SEQUENCE</scope>
    <source>
        <strain evidence="18">Hsosn_3</strain>
        <tissue evidence="18">Leaf</tissue>
    </source>
</reference>
<dbReference type="FunFam" id="2.60.40.420:FF:000045">
    <property type="entry name" value="Laccase 2"/>
    <property type="match status" value="1"/>
</dbReference>
<evidence type="ECO:0000313" key="19">
    <source>
        <dbReference type="Proteomes" id="UP001237642"/>
    </source>
</evidence>
<dbReference type="Pfam" id="PF07732">
    <property type="entry name" value="Cu-oxidase_3"/>
    <property type="match status" value="1"/>
</dbReference>
<dbReference type="CDD" id="cd13893">
    <property type="entry name" value="CuRO_3_AAO"/>
    <property type="match status" value="1"/>
</dbReference>
<keyword evidence="19" id="KW-1185">Reference proteome</keyword>
<dbReference type="InterPro" id="IPR011707">
    <property type="entry name" value="Cu-oxidase-like_N"/>
</dbReference>
<evidence type="ECO:0000256" key="12">
    <source>
        <dbReference type="ARBA" id="ARBA00023157"/>
    </source>
</evidence>
<keyword evidence="7" id="KW-0964">Secreted</keyword>
<dbReference type="AlphaFoldDB" id="A0AAD8N3Z9"/>
<evidence type="ECO:0000256" key="3">
    <source>
        <dbReference type="ARBA" id="ARBA00010609"/>
    </source>
</evidence>
<comment type="caution">
    <text evidence="18">The sequence shown here is derived from an EMBL/GenBank/DDBJ whole genome shotgun (WGS) entry which is preliminary data.</text>
</comment>
<evidence type="ECO:0000256" key="2">
    <source>
        <dbReference type="ARBA" id="ARBA00004613"/>
    </source>
</evidence>
<evidence type="ECO:0000256" key="6">
    <source>
        <dbReference type="ARBA" id="ARBA00022095"/>
    </source>
</evidence>
<reference evidence="18" key="1">
    <citation type="submission" date="2023-02" db="EMBL/GenBank/DDBJ databases">
        <title>Genome of toxic invasive species Heracleum sosnowskyi carries increased number of genes despite the absence of recent whole-genome duplications.</title>
        <authorList>
            <person name="Schelkunov M."/>
            <person name="Shtratnikova V."/>
            <person name="Makarenko M."/>
            <person name="Klepikova A."/>
            <person name="Omelchenko D."/>
            <person name="Novikova G."/>
            <person name="Obukhova E."/>
            <person name="Bogdanov V."/>
            <person name="Penin A."/>
            <person name="Logacheva M."/>
        </authorList>
    </citation>
    <scope>NUCLEOTIDE SEQUENCE</scope>
    <source>
        <strain evidence="18">Hsosn_3</strain>
        <tissue evidence="18">Leaf</tissue>
    </source>
</reference>
<evidence type="ECO:0000256" key="9">
    <source>
        <dbReference type="ARBA" id="ARBA00022737"/>
    </source>
</evidence>
<dbReference type="InterPro" id="IPR002355">
    <property type="entry name" value="Cu_oxidase_Cu_BS"/>
</dbReference>
<evidence type="ECO:0000259" key="17">
    <source>
        <dbReference type="Pfam" id="PF07732"/>
    </source>
</evidence>
<comment type="subunit">
    <text evidence="4">Dimer.</text>
</comment>
<feature type="domain" description="Plastocyanin-like" evidence="15">
    <location>
        <begin position="170"/>
        <end position="336"/>
    </location>
</feature>
<feature type="domain" description="Plastocyanin-like" evidence="17">
    <location>
        <begin position="43"/>
        <end position="157"/>
    </location>
</feature>
<evidence type="ECO:0000256" key="10">
    <source>
        <dbReference type="ARBA" id="ARBA00023002"/>
    </source>
</evidence>
<sequence>MGFILEPPSSRTSVVATMFSVSWLLIFLVQSSFARVIDLKWEVEYKHWSPDCIESVVMAINGTFPGPTIEATAGDTVNIALTNHLHTEGVVIHWHGITQKGTPWADGTASISQCAINAGETFVYSFTVEKAGTYFYHGHYGMQRSAGLYGSLIVHEAEPVRQPFKYDGEFNLLLSDWWHQNVHRQEVDLSGVPIRFIGEPQAILINGKGQYNCSIAAHFDKSSNVCNFTEKEQCKPEVLQVKPNKKYRIRIASTTALASLNFMIQGHKLEVVEADGNYVKPFLVDDLDIYSGESYSVLLNTNQGPPSGNYWISIGVRGRKPEDPPTPPALAILNYYPMTPVSKHPSSAPPVHPVWNNYTHSKLFSNEIKALTGPKSKDFNYKPPPQKQDRRIVLLNTQNKIKKNVKWTINNISLTLPSTPYLGAIKYGIDNAFTQESPPDHYNSPSYNIEEPPPLETNAIYSNAVYKLPSNKVIDVILQNANMLTKEHSEIHPWHLHGHDFWVLGYGEGKFSDANETLFNTVDPPLRNTVVVYPYGWTALRFVTDNPGVWAFHCHIEPHLHMGMGVIFAEAVEEIKKMKVNKEALVCGLTGKMFMNSHND</sequence>
<keyword evidence="10" id="KW-0560">Oxidoreductase</keyword>
<dbReference type="InterPro" id="IPR008972">
    <property type="entry name" value="Cupredoxin"/>
</dbReference>
<dbReference type="EC" id="1.10.3.3" evidence="5"/>
<evidence type="ECO:0000256" key="7">
    <source>
        <dbReference type="ARBA" id="ARBA00022525"/>
    </source>
</evidence>
<dbReference type="InterPro" id="IPR001117">
    <property type="entry name" value="Cu-oxidase_2nd"/>
</dbReference>
<dbReference type="InterPro" id="IPR011706">
    <property type="entry name" value="Cu-oxidase_C"/>
</dbReference>
<evidence type="ECO:0000256" key="1">
    <source>
        <dbReference type="ARBA" id="ARBA00001935"/>
    </source>
</evidence>
<dbReference type="NCBIfam" id="TIGR03388">
    <property type="entry name" value="ascorbase"/>
    <property type="match status" value="1"/>
</dbReference>
<dbReference type="InterPro" id="IPR034267">
    <property type="entry name" value="CuRO_3_AAO"/>
</dbReference>
<keyword evidence="11" id="KW-0186">Copper</keyword>
<comment type="cofactor">
    <cofactor evidence="1">
        <name>Cu cation</name>
        <dbReference type="ChEBI" id="CHEBI:23378"/>
    </cofactor>
</comment>
<dbReference type="PANTHER" id="PTHR11709:SF394">
    <property type="entry name" value="FI03373P-RELATED"/>
    <property type="match status" value="1"/>
</dbReference>
<dbReference type="GO" id="GO:0008447">
    <property type="term" value="F:L-ascorbate oxidase activity"/>
    <property type="evidence" value="ECO:0007669"/>
    <property type="project" value="UniProtKB-EC"/>
</dbReference>
<evidence type="ECO:0000259" key="15">
    <source>
        <dbReference type="Pfam" id="PF00394"/>
    </source>
</evidence>
<dbReference type="GO" id="GO:0009506">
    <property type="term" value="C:plasmodesma"/>
    <property type="evidence" value="ECO:0007669"/>
    <property type="project" value="TreeGrafter"/>
</dbReference>
<evidence type="ECO:0000256" key="8">
    <source>
        <dbReference type="ARBA" id="ARBA00022723"/>
    </source>
</evidence>
<evidence type="ECO:0000256" key="11">
    <source>
        <dbReference type="ARBA" id="ARBA00023008"/>
    </source>
</evidence>
<feature type="domain" description="Plastocyanin-like" evidence="16">
    <location>
        <begin position="457"/>
        <end position="572"/>
    </location>
</feature>
<dbReference type="Pfam" id="PF00394">
    <property type="entry name" value="Cu-oxidase"/>
    <property type="match status" value="1"/>
</dbReference>
<evidence type="ECO:0000256" key="5">
    <source>
        <dbReference type="ARBA" id="ARBA00012301"/>
    </source>
</evidence>
<dbReference type="InterPro" id="IPR045087">
    <property type="entry name" value="Cu-oxidase_fam"/>
</dbReference>
<keyword evidence="9" id="KW-0677">Repeat</keyword>
<organism evidence="18 19">
    <name type="scientific">Heracleum sosnowskyi</name>
    <dbReference type="NCBI Taxonomy" id="360622"/>
    <lineage>
        <taxon>Eukaryota</taxon>
        <taxon>Viridiplantae</taxon>
        <taxon>Streptophyta</taxon>
        <taxon>Embryophyta</taxon>
        <taxon>Tracheophyta</taxon>
        <taxon>Spermatophyta</taxon>
        <taxon>Magnoliopsida</taxon>
        <taxon>eudicotyledons</taxon>
        <taxon>Gunneridae</taxon>
        <taxon>Pentapetalae</taxon>
        <taxon>asterids</taxon>
        <taxon>campanulids</taxon>
        <taxon>Apiales</taxon>
        <taxon>Apiaceae</taxon>
        <taxon>Apioideae</taxon>
        <taxon>apioid superclade</taxon>
        <taxon>Tordylieae</taxon>
        <taxon>Tordyliinae</taxon>
        <taxon>Heracleum</taxon>
    </lineage>
</organism>
<keyword evidence="8" id="KW-0479">Metal-binding</keyword>
<dbReference type="InterPro" id="IPR033138">
    <property type="entry name" value="Cu_oxidase_CS"/>
</dbReference>
<dbReference type="InterPro" id="IPR017760">
    <property type="entry name" value="L-ascorbate_oxidase_pln"/>
</dbReference>
<dbReference type="Pfam" id="PF07731">
    <property type="entry name" value="Cu-oxidase_2"/>
    <property type="match status" value="1"/>
</dbReference>
<evidence type="ECO:0000256" key="13">
    <source>
        <dbReference type="ARBA" id="ARBA00023180"/>
    </source>
</evidence>
<dbReference type="PANTHER" id="PTHR11709">
    <property type="entry name" value="MULTI-COPPER OXIDASE"/>
    <property type="match status" value="1"/>
</dbReference>
<accession>A0AAD8N3Z9</accession>